<gene>
    <name evidence="1" type="ORF">PCANC_16306</name>
</gene>
<comment type="caution">
    <text evidence="1">The sequence shown here is derived from an EMBL/GenBank/DDBJ whole genome shotgun (WGS) entry which is preliminary data.</text>
</comment>
<keyword evidence="2" id="KW-1185">Reference proteome</keyword>
<accession>A0A2N5UH38</accession>
<dbReference type="Proteomes" id="UP000235388">
    <property type="component" value="Unassembled WGS sequence"/>
</dbReference>
<sequence length="108" mass="12004">MKCTSLALEREWNTTAEKAIRLLKQTKSVAHYTHTHHTDWETSTLISQYTQGLKKDIPLALVLARVLAKELLNVSNLALRIDNEINGADNLTPAQPTADPNAMDLLAL</sequence>
<evidence type="ECO:0000313" key="1">
    <source>
        <dbReference type="EMBL" id="PLW37061.1"/>
    </source>
</evidence>
<reference evidence="1 2" key="1">
    <citation type="submission" date="2017-11" db="EMBL/GenBank/DDBJ databases">
        <title>De novo assembly and phasing of dikaryotic genomes from two isolates of Puccinia coronata f. sp. avenae, the causal agent of oat crown rust.</title>
        <authorList>
            <person name="Miller M.E."/>
            <person name="Zhang Y."/>
            <person name="Omidvar V."/>
            <person name="Sperschneider J."/>
            <person name="Schwessinger B."/>
            <person name="Raley C."/>
            <person name="Palmer J.M."/>
            <person name="Garnica D."/>
            <person name="Upadhyaya N."/>
            <person name="Rathjen J."/>
            <person name="Taylor J.M."/>
            <person name="Park R.F."/>
            <person name="Dodds P.N."/>
            <person name="Hirsch C.D."/>
            <person name="Kianian S.F."/>
            <person name="Figueroa M."/>
        </authorList>
    </citation>
    <scope>NUCLEOTIDE SEQUENCE [LARGE SCALE GENOMIC DNA]</scope>
    <source>
        <strain evidence="1">12NC29</strain>
    </source>
</reference>
<dbReference type="EMBL" id="PGCJ01000229">
    <property type="protein sequence ID" value="PLW37061.1"/>
    <property type="molecule type" value="Genomic_DNA"/>
</dbReference>
<protein>
    <submittedName>
        <fullName evidence="1">Uncharacterized protein</fullName>
    </submittedName>
</protein>
<dbReference type="OrthoDB" id="5582182at2759"/>
<proteinExistence type="predicted"/>
<dbReference type="STRING" id="200324.A0A2N5UH38"/>
<dbReference type="AlphaFoldDB" id="A0A2N5UH38"/>
<organism evidence="1 2">
    <name type="scientific">Puccinia coronata f. sp. avenae</name>
    <dbReference type="NCBI Taxonomy" id="200324"/>
    <lineage>
        <taxon>Eukaryota</taxon>
        <taxon>Fungi</taxon>
        <taxon>Dikarya</taxon>
        <taxon>Basidiomycota</taxon>
        <taxon>Pucciniomycotina</taxon>
        <taxon>Pucciniomycetes</taxon>
        <taxon>Pucciniales</taxon>
        <taxon>Pucciniaceae</taxon>
        <taxon>Puccinia</taxon>
    </lineage>
</organism>
<evidence type="ECO:0000313" key="2">
    <source>
        <dbReference type="Proteomes" id="UP000235388"/>
    </source>
</evidence>
<name>A0A2N5UH38_9BASI</name>